<comment type="caution">
    <text evidence="1">The sequence shown here is derived from an EMBL/GenBank/DDBJ whole genome shotgun (WGS) entry which is preliminary data.</text>
</comment>
<accession>A0AA42IL64</accession>
<dbReference type="EMBL" id="JAOCDH010000008">
    <property type="protein sequence ID" value="MDH0701500.1"/>
    <property type="molecule type" value="Genomic_DNA"/>
</dbReference>
<dbReference type="AlphaFoldDB" id="A0AA42IL64"/>
<evidence type="ECO:0000313" key="1">
    <source>
        <dbReference type="EMBL" id="MDH0701500.1"/>
    </source>
</evidence>
<proteinExistence type="predicted"/>
<gene>
    <name evidence="1" type="ORF">N5D41_08350</name>
</gene>
<evidence type="ECO:0000313" key="2">
    <source>
        <dbReference type="Proteomes" id="UP001161137"/>
    </source>
</evidence>
<dbReference type="Proteomes" id="UP001161137">
    <property type="component" value="Unassembled WGS sequence"/>
</dbReference>
<organism evidence="1 2">
    <name type="scientific">Ectopseudomonas toyotomiensis</name>
    <dbReference type="NCBI Taxonomy" id="554344"/>
    <lineage>
        <taxon>Bacteria</taxon>
        <taxon>Pseudomonadati</taxon>
        <taxon>Pseudomonadota</taxon>
        <taxon>Gammaproteobacteria</taxon>
        <taxon>Pseudomonadales</taxon>
        <taxon>Pseudomonadaceae</taxon>
        <taxon>Ectopseudomonas</taxon>
    </lineage>
</organism>
<name>A0AA42IL64_9GAMM</name>
<evidence type="ECO:0008006" key="3">
    <source>
        <dbReference type="Google" id="ProtNLM"/>
    </source>
</evidence>
<dbReference type="RefSeq" id="WP_196456854.1">
    <property type="nucleotide sequence ID" value="NZ_JACFYY010000002.1"/>
</dbReference>
<sequence>MSAPAIRPRPDQIGELTRGLHLPLPAVDALHLEIIAEGLSRAFTYIRAHHPLAVNSGSEAEVTSLMEARLNALIGQDPFWGQLVTCVVRGKESVSFDGSHIEKRPDLSIYLSSRARNFPLIAEAKIIDSGASKTEALYCDKGLHRFLAGEYAWANQEALMVAYVRDGSSISDRLLPFLADAMTQAPPRYAVEALPTSCSSGTSDLAWSRHARSFVYNHQAPPAHHPGSIAIWHLWLS</sequence>
<reference evidence="1" key="1">
    <citation type="submission" date="2022-09" db="EMBL/GenBank/DDBJ databases">
        <title>Intensive care unit water sources are persistently colonized with multi-drug resistant bacteria and are the site of extensive horizontal gene transfer of antibiotic resistance genes.</title>
        <authorList>
            <person name="Diorio-Toth L."/>
        </authorList>
    </citation>
    <scope>NUCLEOTIDE SEQUENCE</scope>
    <source>
        <strain evidence="1">GD03863</strain>
    </source>
</reference>
<protein>
    <recommendedName>
        <fullName evidence="3">Restriction endonuclease</fullName>
    </recommendedName>
</protein>